<gene>
    <name evidence="1" type="ORF">VCR5J5_1370258</name>
</gene>
<dbReference type="InterPro" id="IPR010260">
    <property type="entry name" value="AlpA"/>
</dbReference>
<dbReference type="Proteomes" id="UP000049495">
    <property type="component" value="Unassembled WGS sequence"/>
</dbReference>
<dbReference type="EMBL" id="CCJV01000043">
    <property type="protein sequence ID" value="CDT04102.1"/>
    <property type="molecule type" value="Genomic_DNA"/>
</dbReference>
<dbReference type="Pfam" id="PF05930">
    <property type="entry name" value="Phage_AlpA"/>
    <property type="match status" value="1"/>
</dbReference>
<organism evidence="1 2">
    <name type="scientific">Vibrio crassostreae</name>
    <dbReference type="NCBI Taxonomy" id="246167"/>
    <lineage>
        <taxon>Bacteria</taxon>
        <taxon>Pseudomonadati</taxon>
        <taxon>Pseudomonadota</taxon>
        <taxon>Gammaproteobacteria</taxon>
        <taxon>Vibrionales</taxon>
        <taxon>Vibrionaceae</taxon>
        <taxon>Vibrio</taxon>
    </lineage>
</organism>
<dbReference type="PANTHER" id="PTHR36154">
    <property type="entry name" value="DNA-BINDING TRANSCRIPTIONAL ACTIVATOR ALPA"/>
    <property type="match status" value="1"/>
</dbReference>
<accession>A0A822MTU9</accession>
<proteinExistence type="predicted"/>
<dbReference type="GeneID" id="69649127"/>
<keyword evidence="1" id="KW-0238">DNA-binding</keyword>
<evidence type="ECO:0000313" key="1">
    <source>
        <dbReference type="EMBL" id="CDT04102.1"/>
    </source>
</evidence>
<dbReference type="Gene3D" id="1.10.238.160">
    <property type="match status" value="1"/>
</dbReference>
<evidence type="ECO:0000313" key="2">
    <source>
        <dbReference type="Proteomes" id="UP000049495"/>
    </source>
</evidence>
<reference evidence="2" key="1">
    <citation type="submission" date="2014-06" db="EMBL/GenBank/DDBJ databases">
        <authorList>
            <person name="Le Roux Frederique"/>
        </authorList>
    </citation>
    <scope>NUCLEOTIDE SEQUENCE [LARGE SCALE GENOMIC DNA]</scope>
    <source>
        <strain evidence="2">J5-5</strain>
    </source>
</reference>
<dbReference type="GO" id="GO:0003677">
    <property type="term" value="F:DNA binding"/>
    <property type="evidence" value="ECO:0007669"/>
    <property type="project" value="UniProtKB-KW"/>
</dbReference>
<dbReference type="InterPro" id="IPR009061">
    <property type="entry name" value="DNA-bd_dom_put_sf"/>
</dbReference>
<comment type="caution">
    <text evidence="1">The sequence shown here is derived from an EMBL/GenBank/DDBJ whole genome shotgun (WGS) entry which is preliminary data.</text>
</comment>
<dbReference type="InterPro" id="IPR052931">
    <property type="entry name" value="Prophage_regulatory_activator"/>
</dbReference>
<dbReference type="RefSeq" id="WP_055318676.1">
    <property type="nucleotide sequence ID" value="NZ_CAWQCV010000149.1"/>
</dbReference>
<dbReference type="PANTHER" id="PTHR36154:SF1">
    <property type="entry name" value="DNA-BINDING TRANSCRIPTIONAL ACTIVATOR ALPA"/>
    <property type="match status" value="1"/>
</dbReference>
<protein>
    <submittedName>
        <fullName evidence="1">Prophage protein putative DNA-binding protein (Modular protein)</fullName>
    </submittedName>
</protein>
<name>A0A822MTU9_9VIBR</name>
<dbReference type="AlphaFoldDB" id="A0A822MTU9"/>
<sequence>MNSNHSNTEHPNRLMRLKEVIHTSGLSRASIYSFMEQGAFPQSVSLGPRAIGWRSQDIQNWIQEKIQERDERLVTQAVEKAKQEKRYGR</sequence>
<dbReference type="SUPFAM" id="SSF46955">
    <property type="entry name" value="Putative DNA-binding domain"/>
    <property type="match status" value="1"/>
</dbReference>